<organism evidence="1 2">
    <name type="scientific">Natronococcus amylolyticus DSM 10524</name>
    <dbReference type="NCBI Taxonomy" id="1227497"/>
    <lineage>
        <taxon>Archaea</taxon>
        <taxon>Methanobacteriati</taxon>
        <taxon>Methanobacteriota</taxon>
        <taxon>Stenosarchaea group</taxon>
        <taxon>Halobacteria</taxon>
        <taxon>Halobacteriales</taxon>
        <taxon>Natrialbaceae</taxon>
        <taxon>Natronococcus</taxon>
    </lineage>
</organism>
<proteinExistence type="predicted"/>
<dbReference type="AlphaFoldDB" id="L9X476"/>
<sequence length="125" mass="14403">MATRISDRLNEVTPARSAVLCDDAVKIEFRIRGKISECFEHIPTVASRIARRRMDVVFTAVDRERVCQLRFWLIERVDDTDSDELALVLRITSAKRLKIGFENTLPKIDYRVTRGREFGFPSAST</sequence>
<comment type="caution">
    <text evidence="1">The sequence shown here is derived from an EMBL/GenBank/DDBJ whole genome shotgun (WGS) entry which is preliminary data.</text>
</comment>
<reference evidence="1 2" key="1">
    <citation type="journal article" date="2014" name="PLoS Genet.">
        <title>Phylogenetically driven sequencing of extremely halophilic archaea reveals strategies for static and dynamic osmo-response.</title>
        <authorList>
            <person name="Becker E.A."/>
            <person name="Seitzer P.M."/>
            <person name="Tritt A."/>
            <person name="Larsen D."/>
            <person name="Krusor M."/>
            <person name="Yao A.I."/>
            <person name="Wu D."/>
            <person name="Madern D."/>
            <person name="Eisen J.A."/>
            <person name="Darling A.E."/>
            <person name="Facciotti M.T."/>
        </authorList>
    </citation>
    <scope>NUCLEOTIDE SEQUENCE [LARGE SCALE GENOMIC DNA]</scope>
    <source>
        <strain evidence="1 2">DSM 10524</strain>
    </source>
</reference>
<protein>
    <submittedName>
        <fullName evidence="1">Uncharacterized protein</fullName>
    </submittedName>
</protein>
<name>L9X476_9EURY</name>
<dbReference type="Proteomes" id="UP000011688">
    <property type="component" value="Unassembled WGS sequence"/>
</dbReference>
<evidence type="ECO:0000313" key="2">
    <source>
        <dbReference type="Proteomes" id="UP000011688"/>
    </source>
</evidence>
<accession>L9X476</accession>
<dbReference type="EMBL" id="AOIB01000028">
    <property type="protein sequence ID" value="ELY56271.1"/>
    <property type="molecule type" value="Genomic_DNA"/>
</dbReference>
<keyword evidence="2" id="KW-1185">Reference proteome</keyword>
<gene>
    <name evidence="1" type="ORF">C491_15027</name>
</gene>
<evidence type="ECO:0000313" key="1">
    <source>
        <dbReference type="EMBL" id="ELY56271.1"/>
    </source>
</evidence>